<accession>A0A6G0IDD2</accession>
<dbReference type="EMBL" id="REGW02000012">
    <property type="protein sequence ID" value="KAE8289291.1"/>
    <property type="molecule type" value="Genomic_DNA"/>
</dbReference>
<dbReference type="AlphaFoldDB" id="A0A6G0IDD2"/>
<feature type="domain" description="PTHB1 N-terminal" evidence="1">
    <location>
        <begin position="20"/>
        <end position="130"/>
    </location>
</feature>
<keyword evidence="3" id="KW-1185">Reference proteome</keyword>
<dbReference type="InterPro" id="IPR026511">
    <property type="entry name" value="PTHB1"/>
</dbReference>
<name>A0A6G0IDD2_LARCR</name>
<evidence type="ECO:0000313" key="3">
    <source>
        <dbReference type="Proteomes" id="UP000424527"/>
    </source>
</evidence>
<dbReference type="GO" id="GO:0060271">
    <property type="term" value="P:cilium assembly"/>
    <property type="evidence" value="ECO:0007669"/>
    <property type="project" value="TreeGrafter"/>
</dbReference>
<dbReference type="GO" id="GO:0016020">
    <property type="term" value="C:membrane"/>
    <property type="evidence" value="ECO:0007669"/>
    <property type="project" value="TreeGrafter"/>
</dbReference>
<proteinExistence type="predicted"/>
<dbReference type="InterPro" id="IPR028073">
    <property type="entry name" value="PHTB1_N_dom"/>
</dbReference>
<reference evidence="2 3" key="1">
    <citation type="submission" date="2019-07" db="EMBL/GenBank/DDBJ databases">
        <title>Chromosome genome assembly for large yellow croaker.</title>
        <authorList>
            <person name="Xiao S."/>
        </authorList>
    </citation>
    <scope>NUCLEOTIDE SEQUENCE [LARGE SCALE GENOMIC DNA]</scope>
    <source>
        <strain evidence="2">JMULYC20181020</strain>
        <tissue evidence="2">Muscle</tissue>
    </source>
</reference>
<gene>
    <name evidence="2" type="ORF">D5F01_LYC13175</name>
</gene>
<dbReference type="GO" id="GO:0034464">
    <property type="term" value="C:BBSome"/>
    <property type="evidence" value="ECO:0007669"/>
    <property type="project" value="InterPro"/>
</dbReference>
<dbReference type="Proteomes" id="UP000424527">
    <property type="component" value="Unassembled WGS sequence"/>
</dbReference>
<protein>
    <submittedName>
        <fullName evidence="2">Protein PTHB1 Bardet-Biedl syndrome 9 protein-like protein</fullName>
    </submittedName>
</protein>
<comment type="caution">
    <text evidence="2">The sequence shown here is derived from an EMBL/GenBank/DDBJ whole genome shotgun (WGS) entry which is preliminary data.</text>
</comment>
<dbReference type="Pfam" id="PF14727">
    <property type="entry name" value="PHTB1_N"/>
    <property type="match status" value="1"/>
</dbReference>
<organism evidence="2 3">
    <name type="scientific">Larimichthys crocea</name>
    <name type="common">Large yellow croaker</name>
    <name type="synonym">Pseudosciaena crocea</name>
    <dbReference type="NCBI Taxonomy" id="215358"/>
    <lineage>
        <taxon>Eukaryota</taxon>
        <taxon>Metazoa</taxon>
        <taxon>Chordata</taxon>
        <taxon>Craniata</taxon>
        <taxon>Vertebrata</taxon>
        <taxon>Euteleostomi</taxon>
        <taxon>Actinopterygii</taxon>
        <taxon>Neopterygii</taxon>
        <taxon>Teleostei</taxon>
        <taxon>Neoteleostei</taxon>
        <taxon>Acanthomorphata</taxon>
        <taxon>Eupercaria</taxon>
        <taxon>Sciaenidae</taxon>
        <taxon>Larimichthys</taxon>
    </lineage>
</organism>
<dbReference type="PANTHER" id="PTHR20991:SF0">
    <property type="entry name" value="PROTEIN PTHB1"/>
    <property type="match status" value="1"/>
</dbReference>
<evidence type="ECO:0000259" key="1">
    <source>
        <dbReference type="Pfam" id="PF14727"/>
    </source>
</evidence>
<sequence length="187" mass="20690">MCKKSVKHKADSHMMIPGNMSLFKARDWWSAALGEGEEFDQGCLCVGDVDNSGTGHDKVVVGSYMGMLRIFSPHANKSSEGVPVEAQLLEVQLQNAIVQVEVGKFVSCSELLHLAVLHPRKLSVYSVSGHHSLCIQSMDGMLMFFEQDSYTFGRFLPGFLLPGPLIYNPRTDSFLTVSSARQLESYK</sequence>
<evidence type="ECO:0000313" key="2">
    <source>
        <dbReference type="EMBL" id="KAE8289291.1"/>
    </source>
</evidence>
<dbReference type="PANTHER" id="PTHR20991">
    <property type="entry name" value="PARATHYROID HORMONE-RESPONSIVE B1 GENE"/>
    <property type="match status" value="1"/>
</dbReference>